<gene>
    <name evidence="1" type="ORF">CCHR01_17627</name>
</gene>
<reference evidence="1" key="1">
    <citation type="submission" date="2023-01" db="EMBL/GenBank/DDBJ databases">
        <title>Colletotrichum chrysophilum M932 genome sequence.</title>
        <authorList>
            <person name="Baroncelli R."/>
        </authorList>
    </citation>
    <scope>NUCLEOTIDE SEQUENCE</scope>
    <source>
        <strain evidence="1">M932</strain>
    </source>
</reference>
<accession>A0AAD9A240</accession>
<evidence type="ECO:0000313" key="2">
    <source>
        <dbReference type="Proteomes" id="UP001243330"/>
    </source>
</evidence>
<evidence type="ECO:0000313" key="1">
    <source>
        <dbReference type="EMBL" id="KAK1839743.1"/>
    </source>
</evidence>
<organism evidence="1 2">
    <name type="scientific">Colletotrichum chrysophilum</name>
    <dbReference type="NCBI Taxonomy" id="1836956"/>
    <lineage>
        <taxon>Eukaryota</taxon>
        <taxon>Fungi</taxon>
        <taxon>Dikarya</taxon>
        <taxon>Ascomycota</taxon>
        <taxon>Pezizomycotina</taxon>
        <taxon>Sordariomycetes</taxon>
        <taxon>Hypocreomycetidae</taxon>
        <taxon>Glomerellales</taxon>
        <taxon>Glomerellaceae</taxon>
        <taxon>Colletotrichum</taxon>
        <taxon>Colletotrichum gloeosporioides species complex</taxon>
    </lineage>
</organism>
<protein>
    <submittedName>
        <fullName evidence="1">Uncharacterized protein</fullName>
    </submittedName>
</protein>
<keyword evidence="2" id="KW-1185">Reference proteome</keyword>
<proteinExistence type="predicted"/>
<comment type="caution">
    <text evidence="1">The sequence shown here is derived from an EMBL/GenBank/DDBJ whole genome shotgun (WGS) entry which is preliminary data.</text>
</comment>
<dbReference type="Proteomes" id="UP001243330">
    <property type="component" value="Unassembled WGS sequence"/>
</dbReference>
<sequence length="248" mass="27323">MSTAADQCAVNSSIEVDSGNVNEHAFLPSFEAGGSAVQNHSSTLAADTVRVFIGAPFANMNVDPETVRNIRSSVAGAQKTPSPAHLPTIGGGLVGAELTRSGTGLDGLLWPQSESKVEVRFKYSVLVHYPKHLRKTWKPKGSFAEKSLSMVAEELEQELADRIPLHDEAPRIESWRFAVRGVNAHFRYEVGREGEDEFREMKRQMMGDVASSVQGPSDRANLWEIDIEILGNKDPTVRMNVSDIDFKW</sequence>
<name>A0AAD9A240_9PEZI</name>
<dbReference type="EMBL" id="JAQOWY010000634">
    <property type="protein sequence ID" value="KAK1839743.1"/>
    <property type="molecule type" value="Genomic_DNA"/>
</dbReference>
<dbReference type="AlphaFoldDB" id="A0AAD9A240"/>